<evidence type="ECO:0000256" key="6">
    <source>
        <dbReference type="ARBA" id="ARBA00048348"/>
    </source>
</evidence>
<reference evidence="8 9" key="1">
    <citation type="submission" date="2019-04" db="EMBL/GenBank/DDBJ databases">
        <title>Genome of a novel bacterium Candidatus Jettenia ecosi reconstructed from metagenome of an anammox bioreactor.</title>
        <authorList>
            <person name="Mardanov A.V."/>
            <person name="Beletsky A.V."/>
            <person name="Ravin N.V."/>
            <person name="Botchkova E.A."/>
            <person name="Litti Y.V."/>
            <person name="Nozhevnikova A.N."/>
        </authorList>
    </citation>
    <scope>NUCLEOTIDE SEQUENCE [LARGE SCALE GENOMIC DNA]</scope>
    <source>
        <strain evidence="8">J2</strain>
    </source>
</reference>
<dbReference type="AlphaFoldDB" id="A0A533QFI9"/>
<dbReference type="InterPro" id="IPR001148">
    <property type="entry name" value="CA_dom"/>
</dbReference>
<dbReference type="PROSITE" id="PS51144">
    <property type="entry name" value="ALPHA_CA_2"/>
    <property type="match status" value="1"/>
</dbReference>
<keyword evidence="5" id="KW-0456">Lyase</keyword>
<gene>
    <name evidence="8" type="ORF">JETT_0188</name>
</gene>
<evidence type="ECO:0000256" key="4">
    <source>
        <dbReference type="ARBA" id="ARBA00022833"/>
    </source>
</evidence>
<dbReference type="Pfam" id="PF00194">
    <property type="entry name" value="Carb_anhydrase"/>
    <property type="match status" value="1"/>
</dbReference>
<keyword evidence="3" id="KW-0479">Metal-binding</keyword>
<dbReference type="CDD" id="cd03124">
    <property type="entry name" value="alpha_CA_prokaryotic_like"/>
    <property type="match status" value="1"/>
</dbReference>
<dbReference type="Proteomes" id="UP000319783">
    <property type="component" value="Unassembled WGS sequence"/>
</dbReference>
<dbReference type="InterPro" id="IPR023561">
    <property type="entry name" value="Carbonic_anhydrase_a-class"/>
</dbReference>
<comment type="similarity">
    <text evidence="1">Belongs to the alpha-carbonic anhydrase family.</text>
</comment>
<organism evidence="8 9">
    <name type="scientific">Candidatus Jettenia ecosi</name>
    <dbReference type="NCBI Taxonomy" id="2494326"/>
    <lineage>
        <taxon>Bacteria</taxon>
        <taxon>Pseudomonadati</taxon>
        <taxon>Planctomycetota</taxon>
        <taxon>Candidatus Brocadiia</taxon>
        <taxon>Candidatus Brocadiales</taxon>
        <taxon>Candidatus Brocadiaceae</taxon>
        <taxon>Candidatus Jettenia</taxon>
    </lineage>
</organism>
<evidence type="ECO:0000259" key="7">
    <source>
        <dbReference type="PROSITE" id="PS51144"/>
    </source>
</evidence>
<dbReference type="GO" id="GO:0004089">
    <property type="term" value="F:carbonate dehydratase activity"/>
    <property type="evidence" value="ECO:0007669"/>
    <property type="project" value="UniProtKB-EC"/>
</dbReference>
<evidence type="ECO:0000256" key="1">
    <source>
        <dbReference type="ARBA" id="ARBA00010718"/>
    </source>
</evidence>
<evidence type="ECO:0000313" key="8">
    <source>
        <dbReference type="EMBL" id="TLD43557.1"/>
    </source>
</evidence>
<name>A0A533QFI9_9BACT</name>
<comment type="catalytic activity">
    <reaction evidence="6">
        <text>hydrogencarbonate + H(+) = CO2 + H2O</text>
        <dbReference type="Rhea" id="RHEA:10748"/>
        <dbReference type="ChEBI" id="CHEBI:15377"/>
        <dbReference type="ChEBI" id="CHEBI:15378"/>
        <dbReference type="ChEBI" id="CHEBI:16526"/>
        <dbReference type="ChEBI" id="CHEBI:17544"/>
        <dbReference type="EC" id="4.2.1.1"/>
    </reaction>
</comment>
<proteinExistence type="inferred from homology"/>
<dbReference type="SUPFAM" id="SSF51069">
    <property type="entry name" value="Carbonic anhydrase"/>
    <property type="match status" value="1"/>
</dbReference>
<dbReference type="EMBL" id="SULG01000002">
    <property type="protein sequence ID" value="TLD43557.1"/>
    <property type="molecule type" value="Genomic_DNA"/>
</dbReference>
<dbReference type="InterPro" id="IPR036398">
    <property type="entry name" value="CA_dom_sf"/>
</dbReference>
<sequence>MEAHLVHKGAHGELAVIAVFMEEGKENDFVKTLWGNFPKEQGKEYTHTELKINANQILPKNTAAYYTYHGSLTTPPCSEIVNWFVLKTPIQVSKAELEKFASIFRRDARPIQPQHGRIVKESY</sequence>
<evidence type="ECO:0000313" key="9">
    <source>
        <dbReference type="Proteomes" id="UP000319783"/>
    </source>
</evidence>
<dbReference type="SMART" id="SM01057">
    <property type="entry name" value="Carb_anhydrase"/>
    <property type="match status" value="1"/>
</dbReference>
<comment type="caution">
    <text evidence="8">The sequence shown here is derived from an EMBL/GenBank/DDBJ whole genome shotgun (WGS) entry which is preliminary data.</text>
</comment>
<dbReference type="Gene3D" id="3.10.200.10">
    <property type="entry name" value="Alpha carbonic anhydrase"/>
    <property type="match status" value="1"/>
</dbReference>
<evidence type="ECO:0000256" key="3">
    <source>
        <dbReference type="ARBA" id="ARBA00022723"/>
    </source>
</evidence>
<dbReference type="PANTHER" id="PTHR18952:SF265">
    <property type="entry name" value="CARBONIC ANHYDRASE"/>
    <property type="match status" value="1"/>
</dbReference>
<accession>A0A533QFI9</accession>
<protein>
    <recommendedName>
        <fullName evidence="2">carbonic anhydrase</fullName>
        <ecNumber evidence="2">4.2.1.1</ecNumber>
    </recommendedName>
</protein>
<dbReference type="PANTHER" id="PTHR18952">
    <property type="entry name" value="CARBONIC ANHYDRASE"/>
    <property type="match status" value="1"/>
</dbReference>
<evidence type="ECO:0000256" key="5">
    <source>
        <dbReference type="ARBA" id="ARBA00023239"/>
    </source>
</evidence>
<evidence type="ECO:0000256" key="2">
    <source>
        <dbReference type="ARBA" id="ARBA00012925"/>
    </source>
</evidence>
<dbReference type="InterPro" id="IPR041891">
    <property type="entry name" value="Alpha_CA_prokaryot-like"/>
</dbReference>
<feature type="domain" description="Alpha-carbonic anhydrase" evidence="7">
    <location>
        <begin position="1"/>
        <end position="123"/>
    </location>
</feature>
<dbReference type="EC" id="4.2.1.1" evidence="2"/>
<keyword evidence="4" id="KW-0862">Zinc</keyword>
<dbReference type="GO" id="GO:0008270">
    <property type="term" value="F:zinc ion binding"/>
    <property type="evidence" value="ECO:0007669"/>
    <property type="project" value="InterPro"/>
</dbReference>